<dbReference type="SUPFAM" id="SSF50891">
    <property type="entry name" value="Cyclophilin-like"/>
    <property type="match status" value="1"/>
</dbReference>
<dbReference type="Gene3D" id="2.40.100.10">
    <property type="entry name" value="Cyclophilin-like"/>
    <property type="match status" value="1"/>
</dbReference>
<evidence type="ECO:0000313" key="6">
    <source>
        <dbReference type="Proteomes" id="UP000564644"/>
    </source>
</evidence>
<feature type="domain" description="Carboxyltransferase" evidence="4">
    <location>
        <begin position="24"/>
        <end position="321"/>
    </location>
</feature>
<keyword evidence="3" id="KW-0067">ATP-binding</keyword>
<evidence type="ECO:0000256" key="1">
    <source>
        <dbReference type="ARBA" id="ARBA00022741"/>
    </source>
</evidence>
<evidence type="ECO:0000259" key="4">
    <source>
        <dbReference type="SMART" id="SM00797"/>
    </source>
</evidence>
<name>A0A7X0VXX8_9BACL</name>
<keyword evidence="5" id="KW-0808">Transferase</keyword>
<evidence type="ECO:0000313" key="5">
    <source>
        <dbReference type="EMBL" id="MBB6734421.1"/>
    </source>
</evidence>
<dbReference type="PANTHER" id="PTHR43309">
    <property type="entry name" value="5-OXOPROLINASE SUBUNIT C"/>
    <property type="match status" value="1"/>
</dbReference>
<gene>
    <name evidence="5" type="ORF">H7C18_26190</name>
</gene>
<dbReference type="Pfam" id="PF02626">
    <property type="entry name" value="CT_A_B"/>
    <property type="match status" value="1"/>
</dbReference>
<reference evidence="5 6" key="1">
    <citation type="submission" date="2020-08" db="EMBL/GenBank/DDBJ databases">
        <title>Cohnella phylogeny.</title>
        <authorList>
            <person name="Dunlap C."/>
        </authorList>
    </citation>
    <scope>NUCLEOTIDE SEQUENCE [LARGE SCALE GENOMIC DNA]</scope>
    <source>
        <strain evidence="5 6">CBP 2801</strain>
    </source>
</reference>
<comment type="caution">
    <text evidence="5">The sequence shown here is derived from an EMBL/GenBank/DDBJ whole genome shotgun (WGS) entry which is preliminary data.</text>
</comment>
<dbReference type="SMART" id="SM00797">
    <property type="entry name" value="AHS2"/>
    <property type="match status" value="1"/>
</dbReference>
<dbReference type="InterPro" id="IPR003778">
    <property type="entry name" value="CT_A_B"/>
</dbReference>
<keyword evidence="2" id="KW-0378">Hydrolase</keyword>
<dbReference type="NCBIfam" id="TIGR00724">
    <property type="entry name" value="urea_amlyse_rel"/>
    <property type="match status" value="1"/>
</dbReference>
<proteinExistence type="predicted"/>
<protein>
    <submittedName>
        <fullName evidence="5">Biotin-dependent carboxyltransferase</fullName>
    </submittedName>
</protein>
<evidence type="ECO:0000256" key="2">
    <source>
        <dbReference type="ARBA" id="ARBA00022801"/>
    </source>
</evidence>
<dbReference type="EMBL" id="JACJVO010000033">
    <property type="protein sequence ID" value="MBB6734421.1"/>
    <property type="molecule type" value="Genomic_DNA"/>
</dbReference>
<dbReference type="GO" id="GO:0005524">
    <property type="term" value="F:ATP binding"/>
    <property type="evidence" value="ECO:0007669"/>
    <property type="project" value="UniProtKB-KW"/>
</dbReference>
<dbReference type="AlphaFoldDB" id="A0A7X0VXX8"/>
<accession>A0A7X0VXX8</accession>
<sequence length="346" mass="37393">MNLVILKPGLLTTVQDLGRYGVQKYGVIVGGAMDAFALRIANLLVGNGENDAGLEITMLGPEIYFPEAALIAIGGGDLSPVLNGRQVPAWRTVYVPEGSRLQFGRMKLGCRAYLAVAGGLDVPVRMNSRSTYLRAGIGGHEGRVLQAGDRLPIGEPSSIGRHLADLLAGEARGDEPAIGRWSVSPELLPAYAANPTLQAIAGQEQDLFDNEAISRFYQEDYSVRTESDRMGYRLSGGELRLATKRELISSAVTFGTVQVPPDGQPIVLMADRQTTGGYPRIAQVASVDLPLLAQTPLGGRIRFRAVSLEEAQKQYLVREKGIRVLRSGLEQLQTNRNGKVRTNGER</sequence>
<dbReference type="GO" id="GO:0016740">
    <property type="term" value="F:transferase activity"/>
    <property type="evidence" value="ECO:0007669"/>
    <property type="project" value="UniProtKB-KW"/>
</dbReference>
<keyword evidence="1" id="KW-0547">Nucleotide-binding</keyword>
<evidence type="ECO:0000256" key="3">
    <source>
        <dbReference type="ARBA" id="ARBA00022840"/>
    </source>
</evidence>
<keyword evidence="6" id="KW-1185">Reference proteome</keyword>
<dbReference type="PANTHER" id="PTHR43309:SF5">
    <property type="entry name" value="5-OXOPROLINASE SUBUNIT C"/>
    <property type="match status" value="1"/>
</dbReference>
<dbReference type="GO" id="GO:0016787">
    <property type="term" value="F:hydrolase activity"/>
    <property type="evidence" value="ECO:0007669"/>
    <property type="project" value="UniProtKB-KW"/>
</dbReference>
<dbReference type="RefSeq" id="WP_185132080.1">
    <property type="nucleotide sequence ID" value="NZ_JACJVO010000033.1"/>
</dbReference>
<dbReference type="InterPro" id="IPR052708">
    <property type="entry name" value="PxpC"/>
</dbReference>
<dbReference type="InterPro" id="IPR029000">
    <property type="entry name" value="Cyclophilin-like_dom_sf"/>
</dbReference>
<dbReference type="Proteomes" id="UP000564644">
    <property type="component" value="Unassembled WGS sequence"/>
</dbReference>
<organism evidence="5 6">
    <name type="scientific">Cohnella zeiphila</name>
    <dbReference type="NCBI Taxonomy" id="2761120"/>
    <lineage>
        <taxon>Bacteria</taxon>
        <taxon>Bacillati</taxon>
        <taxon>Bacillota</taxon>
        <taxon>Bacilli</taxon>
        <taxon>Bacillales</taxon>
        <taxon>Paenibacillaceae</taxon>
        <taxon>Cohnella</taxon>
    </lineage>
</organism>